<evidence type="ECO:0000313" key="3">
    <source>
        <dbReference type="Proteomes" id="UP001201163"/>
    </source>
</evidence>
<comment type="caution">
    <text evidence="2">The sequence shown here is derived from an EMBL/GenBank/DDBJ whole genome shotgun (WGS) entry which is preliminary data.</text>
</comment>
<keyword evidence="3" id="KW-1185">Reference proteome</keyword>
<feature type="region of interest" description="Disordered" evidence="1">
    <location>
        <begin position="164"/>
        <end position="208"/>
    </location>
</feature>
<protein>
    <submittedName>
        <fullName evidence="2">Uncharacterized protein</fullName>
    </submittedName>
</protein>
<organism evidence="2 3">
    <name type="scientific">Lactarius akahatsu</name>
    <dbReference type="NCBI Taxonomy" id="416441"/>
    <lineage>
        <taxon>Eukaryota</taxon>
        <taxon>Fungi</taxon>
        <taxon>Dikarya</taxon>
        <taxon>Basidiomycota</taxon>
        <taxon>Agaricomycotina</taxon>
        <taxon>Agaricomycetes</taxon>
        <taxon>Russulales</taxon>
        <taxon>Russulaceae</taxon>
        <taxon>Lactarius</taxon>
    </lineage>
</organism>
<proteinExistence type="predicted"/>
<accession>A0AAD4L6K9</accession>
<gene>
    <name evidence="2" type="ORF">EDB92DRAFT_1484203</name>
</gene>
<evidence type="ECO:0000313" key="2">
    <source>
        <dbReference type="EMBL" id="KAH8976380.1"/>
    </source>
</evidence>
<dbReference type="EMBL" id="JAKELL010000758">
    <property type="protein sequence ID" value="KAH8976380.1"/>
    <property type="molecule type" value="Genomic_DNA"/>
</dbReference>
<evidence type="ECO:0000256" key="1">
    <source>
        <dbReference type="SAM" id="MobiDB-lite"/>
    </source>
</evidence>
<sequence length="241" mass="26501">MVCRFKLSIVKYRSGATLGTHMSHGQIVAHLTLTALSTKPAIPSNIRSFSNKEERGLRKECPLSFIIHHAWSSWCLPLCYSSIATILCFHITHSKWIPHEYPCAIVPLPDLTGVFRPFRAARCSSCRSCSFRQRKSSSSSPASRFSSDVVHKLAEHDVHLAGHARPSATSVTSRASPEVPSLNHHRTRCRGERLADQGPPAPAIDLPPCRVSVAPRTRVYDGPNPQRWAIYGGVAGTVAGY</sequence>
<reference evidence="2" key="1">
    <citation type="submission" date="2022-01" db="EMBL/GenBank/DDBJ databases">
        <title>Comparative genomics reveals a dynamic genome evolution in the ectomycorrhizal milk-cap (Lactarius) mushrooms.</title>
        <authorList>
            <consortium name="DOE Joint Genome Institute"/>
            <person name="Lebreton A."/>
            <person name="Tang N."/>
            <person name="Kuo A."/>
            <person name="LaButti K."/>
            <person name="Drula E."/>
            <person name="Barry K."/>
            <person name="Clum A."/>
            <person name="Lipzen A."/>
            <person name="Mousain D."/>
            <person name="Ng V."/>
            <person name="Wang R."/>
            <person name="Wang X."/>
            <person name="Dai Y."/>
            <person name="Henrissat B."/>
            <person name="Grigoriev I.V."/>
            <person name="Guerin-Laguette A."/>
            <person name="Yu F."/>
            <person name="Martin F.M."/>
        </authorList>
    </citation>
    <scope>NUCLEOTIDE SEQUENCE</scope>
    <source>
        <strain evidence="2">QP</strain>
    </source>
</reference>
<dbReference type="AlphaFoldDB" id="A0AAD4L6K9"/>
<dbReference type="Proteomes" id="UP001201163">
    <property type="component" value="Unassembled WGS sequence"/>
</dbReference>
<name>A0AAD4L6K9_9AGAM</name>